<comment type="cofactor">
    <cofactor evidence="1">
        <name>FAD</name>
        <dbReference type="ChEBI" id="CHEBI:57692"/>
    </cofactor>
</comment>
<feature type="domain" description="Amine oxidase" evidence="4">
    <location>
        <begin position="19"/>
        <end position="97"/>
    </location>
</feature>
<reference evidence="5 6" key="1">
    <citation type="submission" date="2020-08" db="EMBL/GenBank/DDBJ databases">
        <title>Sequencing the genomes of 1000 actinobacteria strains.</title>
        <authorList>
            <person name="Klenk H.-P."/>
        </authorList>
    </citation>
    <scope>NUCLEOTIDE SEQUENCE [LARGE SCALE GENOMIC DNA]</scope>
    <source>
        <strain evidence="5 6">DSM 22826</strain>
    </source>
</reference>
<dbReference type="Gene3D" id="3.50.50.60">
    <property type="entry name" value="FAD/NAD(P)-binding domain"/>
    <property type="match status" value="1"/>
</dbReference>
<feature type="binding site" evidence="3">
    <location>
        <position position="197"/>
    </location>
    <ligand>
        <name>FAD</name>
        <dbReference type="ChEBI" id="CHEBI:57692"/>
    </ligand>
</feature>
<dbReference type="GO" id="GO:0097621">
    <property type="term" value="F:monoamine oxidase activity"/>
    <property type="evidence" value="ECO:0007669"/>
    <property type="project" value="UniProtKB-EC"/>
</dbReference>
<dbReference type="InterPro" id="IPR002937">
    <property type="entry name" value="Amino_oxidase"/>
</dbReference>
<dbReference type="PANTHER" id="PTHR10742:SF410">
    <property type="entry name" value="LYSINE-SPECIFIC HISTONE DEMETHYLASE 2"/>
    <property type="match status" value="1"/>
</dbReference>
<evidence type="ECO:0000256" key="3">
    <source>
        <dbReference type="PIRSR" id="PIRSR601613-1"/>
    </source>
</evidence>
<dbReference type="EC" id="1.4.3.4" evidence="5"/>
<evidence type="ECO:0000256" key="1">
    <source>
        <dbReference type="ARBA" id="ARBA00001974"/>
    </source>
</evidence>
<evidence type="ECO:0000313" key="5">
    <source>
        <dbReference type="EMBL" id="MBB2996843.1"/>
    </source>
</evidence>
<dbReference type="SUPFAM" id="SSF54373">
    <property type="entry name" value="FAD-linked reductases, C-terminal domain"/>
    <property type="match status" value="1"/>
</dbReference>
<dbReference type="SUPFAM" id="SSF51905">
    <property type="entry name" value="FAD/NAD(P)-binding domain"/>
    <property type="match status" value="1"/>
</dbReference>
<evidence type="ECO:0000256" key="2">
    <source>
        <dbReference type="ARBA" id="ARBA00023002"/>
    </source>
</evidence>
<dbReference type="InterPro" id="IPR050281">
    <property type="entry name" value="Flavin_monoamine_oxidase"/>
</dbReference>
<gene>
    <name evidence="5" type="ORF">E9229_003090</name>
</gene>
<keyword evidence="2 5" id="KW-0560">Oxidoreductase</keyword>
<dbReference type="InterPro" id="IPR001613">
    <property type="entry name" value="Flavin_amine_oxidase"/>
</dbReference>
<dbReference type="InterPro" id="IPR036188">
    <property type="entry name" value="FAD/NAD-bd_sf"/>
</dbReference>
<dbReference type="Proteomes" id="UP000523000">
    <property type="component" value="Unassembled WGS sequence"/>
</dbReference>
<dbReference type="Pfam" id="PF01593">
    <property type="entry name" value="Amino_oxidase"/>
    <property type="match status" value="2"/>
</dbReference>
<feature type="domain" description="Amine oxidase" evidence="4">
    <location>
        <begin position="107"/>
        <end position="414"/>
    </location>
</feature>
<dbReference type="PANTHER" id="PTHR10742">
    <property type="entry name" value="FLAVIN MONOAMINE OXIDASE"/>
    <property type="match status" value="1"/>
</dbReference>
<protein>
    <submittedName>
        <fullName evidence="5">Monoamine oxidase</fullName>
        <ecNumber evidence="5">1.4.3.4</ecNumber>
    </submittedName>
</protein>
<dbReference type="RefSeq" id="WP_183512411.1">
    <property type="nucleotide sequence ID" value="NZ_BAABGK010000111.1"/>
</dbReference>
<organism evidence="5 6">
    <name type="scientific">Paeniglutamicibacter cryotolerans</name>
    <dbReference type="NCBI Taxonomy" id="670079"/>
    <lineage>
        <taxon>Bacteria</taxon>
        <taxon>Bacillati</taxon>
        <taxon>Actinomycetota</taxon>
        <taxon>Actinomycetes</taxon>
        <taxon>Micrococcales</taxon>
        <taxon>Micrococcaceae</taxon>
        <taxon>Paeniglutamicibacter</taxon>
    </lineage>
</organism>
<keyword evidence="6" id="KW-1185">Reference proteome</keyword>
<evidence type="ECO:0000259" key="4">
    <source>
        <dbReference type="Pfam" id="PF01593"/>
    </source>
</evidence>
<proteinExistence type="predicted"/>
<comment type="caution">
    <text evidence="5">The sequence shown here is derived from an EMBL/GenBank/DDBJ whole genome shotgun (WGS) entry which is preliminary data.</text>
</comment>
<dbReference type="AlphaFoldDB" id="A0A839QMN2"/>
<evidence type="ECO:0000313" key="6">
    <source>
        <dbReference type="Proteomes" id="UP000523000"/>
    </source>
</evidence>
<dbReference type="PRINTS" id="PR00757">
    <property type="entry name" value="AMINEOXDASEF"/>
</dbReference>
<sequence>MDQTNENHFDVIVIGAGAAGLGAARTLHDSGLNVITLEARDRIGGRIYTSRDNTGRPVELGAEMLHTAQNPLLQVLADAGVATVDVGGTRTLSPNFAVKLTHLLDTLDEPVHSQSASDFVRQVPGSAERELLAEAFDAQLGREALRRTSAIDAIQELRLELEHGEFMSTFNSRVPEGLDQIATVLAAGLQVHTSTRVERVEHHEKGVSILATVNGQSQGFHASRVVVALPLGVLKNNDVQFEPRLPVGTVQAMHDIINLDIVKILFTFSGDVWNLPEDIEYRAEGPLSAIWNSTFAGASTKETVVVAWAVGDKARSLLETNIETAMRQALEQVRIQLGDSGLDPVFAGFHSWATDPYARGAYSHLPPGAAPDARQRLAAPIADRIFWAGEATATWRSRTVHGAYLSGLRAAAEISASLTSAERKAFQLSV</sequence>
<accession>A0A839QMN2</accession>
<dbReference type="EMBL" id="JACHVS010000002">
    <property type="protein sequence ID" value="MBB2996843.1"/>
    <property type="molecule type" value="Genomic_DNA"/>
</dbReference>
<name>A0A839QMN2_9MICC</name>
<feature type="binding site" evidence="3">
    <location>
        <begin position="38"/>
        <end position="39"/>
    </location>
    <ligand>
        <name>FAD</name>
        <dbReference type="ChEBI" id="CHEBI:57692"/>
    </ligand>
</feature>